<evidence type="ECO:0000256" key="6">
    <source>
        <dbReference type="ARBA" id="ARBA00022692"/>
    </source>
</evidence>
<evidence type="ECO:0000256" key="1">
    <source>
        <dbReference type="ARBA" id="ARBA00003481"/>
    </source>
</evidence>
<dbReference type="PROSITE" id="PS50294">
    <property type="entry name" value="WD_REPEATS_REGION"/>
    <property type="match status" value="1"/>
</dbReference>
<dbReference type="OrthoDB" id="10020961at2759"/>
<keyword evidence="18" id="KW-0472">Membrane</keyword>
<evidence type="ECO:0000256" key="12">
    <source>
        <dbReference type="ARBA" id="ARBA00022801"/>
    </source>
</evidence>
<dbReference type="EMBL" id="JYKN01001490">
    <property type="protein sequence ID" value="KKK20289.1"/>
    <property type="molecule type" value="Genomic_DNA"/>
</dbReference>
<dbReference type="SUPFAM" id="SSF52540">
    <property type="entry name" value="P-loop containing nucleoside triphosphate hydrolases"/>
    <property type="match status" value="2"/>
</dbReference>
<keyword evidence="19" id="KW-0804">Transcription</keyword>
<feature type="compositionally biased region" description="Polar residues" evidence="25">
    <location>
        <begin position="1217"/>
        <end position="1233"/>
    </location>
</feature>
<dbReference type="InterPro" id="IPR015943">
    <property type="entry name" value="WD40/YVTN_repeat-like_dom_sf"/>
</dbReference>
<dbReference type="Gene3D" id="3.40.50.300">
    <property type="entry name" value="P-loop containing nucleotide triphosphate hydrolases"/>
    <property type="match status" value="2"/>
</dbReference>
<evidence type="ECO:0000256" key="10">
    <source>
        <dbReference type="ARBA" id="ARBA00022786"/>
    </source>
</evidence>
<dbReference type="PANTHER" id="PTHR14107:SF16">
    <property type="entry name" value="AT02583P"/>
    <property type="match status" value="1"/>
</dbReference>
<dbReference type="VEuPathDB" id="FungiDB:P175DRAFT_0505160"/>
<keyword evidence="16" id="KW-0496">Mitochondrion</keyword>
<dbReference type="SMART" id="SM00175">
    <property type="entry name" value="RAB"/>
    <property type="match status" value="1"/>
</dbReference>
<dbReference type="InterPro" id="IPR001680">
    <property type="entry name" value="WD40_rpt"/>
</dbReference>
<evidence type="ECO:0000256" key="3">
    <source>
        <dbReference type="ARBA" id="ARBA00007981"/>
    </source>
</evidence>
<comment type="function">
    <text evidence="21">Component of the regulatory network controlling carbon source utilization through ubiquitination and deubiquitination involving creA, creB, creC, creD and acrB. Required to prevent the proteolysis of the CreB deubiquitinating enzyme in the absence of carbon catabolite repression. CreB deubiquitinating enzyme stabilized in a complex with the CreC leads to the expression of genes such as those in the proline and quinate pathways.</text>
</comment>
<keyword evidence="6" id="KW-0812">Transmembrane</keyword>
<dbReference type="GO" id="GO:0003924">
    <property type="term" value="F:GTPase activity"/>
    <property type="evidence" value="ECO:0007669"/>
    <property type="project" value="InterPro"/>
</dbReference>
<dbReference type="GO" id="GO:0032153">
    <property type="term" value="C:cell division site"/>
    <property type="evidence" value="ECO:0007669"/>
    <property type="project" value="TreeGrafter"/>
</dbReference>
<name>A0A0F8UL18_9EURO</name>
<dbReference type="SMART" id="SM00174">
    <property type="entry name" value="RHO"/>
    <property type="match status" value="1"/>
</dbReference>
<keyword evidence="12" id="KW-0378">Hydrolase</keyword>
<evidence type="ECO:0000256" key="15">
    <source>
        <dbReference type="ARBA" id="ARBA00023015"/>
    </source>
</evidence>
<keyword evidence="17" id="KW-0342">GTP-binding</keyword>
<feature type="region of interest" description="Disordered" evidence="25">
    <location>
        <begin position="1110"/>
        <end position="1162"/>
    </location>
</feature>
<dbReference type="PRINTS" id="PR00449">
    <property type="entry name" value="RASTRNSFRMNG"/>
</dbReference>
<dbReference type="InterPro" id="IPR020860">
    <property type="entry name" value="MIRO_dom"/>
</dbReference>
<keyword evidence="11" id="KW-1000">Mitochondrion outer membrane</keyword>
<evidence type="ECO:0000256" key="22">
    <source>
        <dbReference type="ARBA" id="ARBA00038107"/>
    </source>
</evidence>
<dbReference type="InterPro" id="IPR027417">
    <property type="entry name" value="P-loop_NTPase"/>
</dbReference>
<feature type="repeat" description="WD" evidence="24">
    <location>
        <begin position="1019"/>
        <end position="1060"/>
    </location>
</feature>
<dbReference type="SUPFAM" id="SSF50978">
    <property type="entry name" value="WD40 repeat-like"/>
    <property type="match status" value="1"/>
</dbReference>
<dbReference type="Pfam" id="PF00400">
    <property type="entry name" value="WD40"/>
    <property type="match status" value="2"/>
</dbReference>
<reference evidence="28 29" key="1">
    <citation type="submission" date="2015-02" db="EMBL/GenBank/DDBJ databases">
        <title>Draft Genome Sequences of Two Closely-Related Aflatoxigenic Aspergillus Species Obtained from the Cote d'Ivoire.</title>
        <authorList>
            <person name="Moore G.G."/>
            <person name="Beltz S.B."/>
            <person name="Mack B.M."/>
        </authorList>
    </citation>
    <scope>NUCLEOTIDE SEQUENCE [LARGE SCALE GENOMIC DNA]</scope>
    <source>
        <strain evidence="28 29">SRRC1432</strain>
    </source>
</reference>
<evidence type="ECO:0000256" key="20">
    <source>
        <dbReference type="ARBA" id="ARBA00032646"/>
    </source>
</evidence>
<feature type="region of interest" description="Disordered" evidence="25">
    <location>
        <begin position="1215"/>
        <end position="1245"/>
    </location>
</feature>
<dbReference type="FunFam" id="2.130.10.10:FF:000531">
    <property type="entry name" value="Probable catabolite repression protein creC"/>
    <property type="match status" value="1"/>
</dbReference>
<feature type="domain" description="EF-hand" evidence="26">
    <location>
        <begin position="203"/>
        <end position="238"/>
    </location>
</feature>
<comment type="function">
    <text evidence="1">Mitochondrial GTPase involved in mitochondrial trafficking. Probably involved in control of anterograde transport of mitochondria and their subcellular distribution.</text>
</comment>
<evidence type="ECO:0000256" key="21">
    <source>
        <dbReference type="ARBA" id="ARBA00037241"/>
    </source>
</evidence>
<dbReference type="Gene3D" id="2.130.10.10">
    <property type="entry name" value="YVTN repeat-like/Quinoprotein amine dehydrogenase"/>
    <property type="match status" value="1"/>
</dbReference>
<dbReference type="GO" id="GO:0005525">
    <property type="term" value="F:GTP binding"/>
    <property type="evidence" value="ECO:0007669"/>
    <property type="project" value="UniProtKB-KW"/>
</dbReference>
<evidence type="ECO:0000256" key="9">
    <source>
        <dbReference type="ARBA" id="ARBA00022741"/>
    </source>
</evidence>
<evidence type="ECO:0000256" key="14">
    <source>
        <dbReference type="ARBA" id="ARBA00022989"/>
    </source>
</evidence>
<accession>A0A0F8UL18</accession>
<keyword evidence="14" id="KW-1133">Transmembrane helix</keyword>
<keyword evidence="8" id="KW-0677">Repeat</keyword>
<protein>
    <recommendedName>
        <fullName evidence="4">Mitochondrial Rho GTPase 1</fullName>
    </recommendedName>
    <alternativeName>
        <fullName evidence="20">GTPase EF-hand protein of mitochondria 1</fullName>
    </alternativeName>
</protein>
<evidence type="ECO:0000256" key="24">
    <source>
        <dbReference type="PROSITE-ProRule" id="PRU00221"/>
    </source>
</evidence>
<feature type="domain" description="Miro" evidence="27">
    <location>
        <begin position="439"/>
        <end position="605"/>
    </location>
</feature>
<feature type="domain" description="Miro" evidence="27">
    <location>
        <begin position="18"/>
        <end position="187"/>
    </location>
</feature>
<dbReference type="PROSITE" id="PS50222">
    <property type="entry name" value="EF_HAND_2"/>
    <property type="match status" value="1"/>
</dbReference>
<dbReference type="PANTHER" id="PTHR14107">
    <property type="entry name" value="WD REPEAT PROTEIN"/>
    <property type="match status" value="1"/>
</dbReference>
<dbReference type="FunFam" id="3.40.50.300:FF:000572">
    <property type="entry name" value="Mitochondrial Rho GTPase"/>
    <property type="match status" value="1"/>
</dbReference>
<dbReference type="SUPFAM" id="SSF47473">
    <property type="entry name" value="EF-hand"/>
    <property type="match status" value="1"/>
</dbReference>
<dbReference type="PROSITE" id="PS00018">
    <property type="entry name" value="EF_HAND_1"/>
    <property type="match status" value="1"/>
</dbReference>
<evidence type="ECO:0000256" key="25">
    <source>
        <dbReference type="SAM" id="MobiDB-lite"/>
    </source>
</evidence>
<dbReference type="InterPro" id="IPR051362">
    <property type="entry name" value="WD_repeat_creC_regulators"/>
</dbReference>
<dbReference type="VEuPathDB" id="FungiDB:P175DRAFT_0505159"/>
<evidence type="ECO:0000256" key="17">
    <source>
        <dbReference type="ARBA" id="ARBA00023134"/>
    </source>
</evidence>
<dbReference type="InterPro" id="IPR036322">
    <property type="entry name" value="WD40_repeat_dom_sf"/>
</dbReference>
<feature type="compositionally biased region" description="Basic residues" evidence="25">
    <location>
        <begin position="425"/>
        <end position="435"/>
    </location>
</feature>
<evidence type="ECO:0000256" key="5">
    <source>
        <dbReference type="ARBA" id="ARBA00022574"/>
    </source>
</evidence>
<keyword evidence="10" id="KW-0833">Ubl conjugation pathway</keyword>
<comment type="subcellular location">
    <subcellularLocation>
        <location evidence="2">Mitochondrion outer membrane</location>
        <topology evidence="2">Single-pass type IV membrane protein</topology>
    </subcellularLocation>
</comment>
<dbReference type="InterPro" id="IPR013566">
    <property type="entry name" value="EF_hand_assoc_1"/>
</dbReference>
<dbReference type="FunFam" id="1.10.238.10:FF:000185">
    <property type="entry name" value="Mitochondrial Rho GTPase"/>
    <property type="match status" value="1"/>
</dbReference>
<keyword evidence="9" id="KW-0547">Nucleotide-binding</keyword>
<feature type="region of interest" description="Disordered" evidence="25">
    <location>
        <begin position="414"/>
        <end position="435"/>
    </location>
</feature>
<evidence type="ECO:0000256" key="8">
    <source>
        <dbReference type="ARBA" id="ARBA00022737"/>
    </source>
</evidence>
<dbReference type="InterPro" id="IPR002048">
    <property type="entry name" value="EF_hand_dom"/>
</dbReference>
<dbReference type="FunFam" id="3.40.50.300:FF:000878">
    <property type="entry name" value="Mitochondrial Rho GTPase"/>
    <property type="match status" value="1"/>
</dbReference>
<dbReference type="GO" id="GO:0005741">
    <property type="term" value="C:mitochondrial outer membrane"/>
    <property type="evidence" value="ECO:0007669"/>
    <property type="project" value="UniProtKB-SubCell"/>
</dbReference>
<dbReference type="InterPro" id="IPR001806">
    <property type="entry name" value="Small_GTPase"/>
</dbReference>
<proteinExistence type="inferred from homology"/>
<evidence type="ECO:0000259" key="26">
    <source>
        <dbReference type="PROSITE" id="PS50222"/>
    </source>
</evidence>
<evidence type="ECO:0000256" key="19">
    <source>
        <dbReference type="ARBA" id="ARBA00023163"/>
    </source>
</evidence>
<comment type="similarity">
    <text evidence="3">Belongs to the mitochondrial Rho GTPase family.</text>
</comment>
<dbReference type="GO" id="GO:0051286">
    <property type="term" value="C:cell tip"/>
    <property type="evidence" value="ECO:0007669"/>
    <property type="project" value="TreeGrafter"/>
</dbReference>
<evidence type="ECO:0000256" key="11">
    <source>
        <dbReference type="ARBA" id="ARBA00022787"/>
    </source>
</evidence>
<dbReference type="GO" id="GO:0045013">
    <property type="term" value="P:carbon catabolite repression of transcription"/>
    <property type="evidence" value="ECO:0007669"/>
    <property type="project" value="TreeGrafter"/>
</dbReference>
<feature type="compositionally biased region" description="Polar residues" evidence="25">
    <location>
        <begin position="1111"/>
        <end position="1127"/>
    </location>
</feature>
<dbReference type="PROSITE" id="PS51423">
    <property type="entry name" value="MIRO"/>
    <property type="match status" value="2"/>
</dbReference>
<dbReference type="InterPro" id="IPR011992">
    <property type="entry name" value="EF-hand-dom_pair"/>
</dbReference>
<dbReference type="AlphaFoldDB" id="A0A0F8UL18"/>
<evidence type="ECO:0000256" key="2">
    <source>
        <dbReference type="ARBA" id="ARBA00004200"/>
    </source>
</evidence>
<dbReference type="InterPro" id="IPR013567">
    <property type="entry name" value="EF_hand_assoc_2"/>
</dbReference>
<evidence type="ECO:0000313" key="28">
    <source>
        <dbReference type="EMBL" id="KKK20289.1"/>
    </source>
</evidence>
<comment type="similarity">
    <text evidence="22">Belongs to the WD repeat creC family.</text>
</comment>
<dbReference type="SMART" id="SM00320">
    <property type="entry name" value="WD40"/>
    <property type="match status" value="5"/>
</dbReference>
<feature type="compositionally biased region" description="Polar residues" evidence="25">
    <location>
        <begin position="1145"/>
        <end position="1156"/>
    </location>
</feature>
<evidence type="ECO:0000256" key="18">
    <source>
        <dbReference type="ARBA" id="ARBA00023136"/>
    </source>
</evidence>
<keyword evidence="29" id="KW-1185">Reference proteome</keyword>
<evidence type="ECO:0000256" key="16">
    <source>
        <dbReference type="ARBA" id="ARBA00023128"/>
    </source>
</evidence>
<dbReference type="Pfam" id="PF00071">
    <property type="entry name" value="Ras"/>
    <property type="match status" value="2"/>
</dbReference>
<dbReference type="GO" id="GO:0005634">
    <property type="term" value="C:nucleus"/>
    <property type="evidence" value="ECO:0007669"/>
    <property type="project" value="TreeGrafter"/>
</dbReference>
<gene>
    <name evidence="28" type="ORF">AOCH_003567</name>
</gene>
<keyword evidence="7" id="KW-0479">Metal-binding</keyword>
<sequence>MFVGIQLYLFPTGRLTDTSPVRICVCGDEGTGKSSLITSLVKGVFVTNKIQPILPQITIPPTIGTPENVTTTTVVDTSALPQERTNLAREIRKSNVILLVYSDHYSYERVALFWLPYFRSLGVNVPVVLCANKSDLAADHTETQVIEEEMLPLMSEFKEIDSCIRASAREHRNVNEAFFLCQKAVTHPIAPLFDAKESSLKPAAVAALQRIFYLSDKDRDGYLSDKEIKEFQMRCFEKPLSEEDLVHIKETILKTYPNSVTPSGIDCRGFIHLNKMYAEKGRHETVWIILRAFQYTDSLSLQESYLHPRFEVPPFASAELSPEGYRFFVNLFLLSDKDNDGGLNDTELASLFAPTPGLPASWADGSFPSSTVRNEAGHVTLQGWLAQWSMTTFTSPKTTLEYLAYLGFESSDRSNPSTTAALKVTRPRKRRKRPGRVGRNVVLAHVLGSPGSGKSALLNAFLSRGFSTTYHPTIQPRTAVNTVELPGGKQCYLIMDELGELEPAILENQVKLLDQCDVIVYTYDSSDPDSFAYIPTLRAKYPHLEELPSVFIALKADLDRTTQRAEYQPHEYTAMLNMSGPPLHVSVTWNSIQEVFVHIAEAAMEPSIAFPRSEEDVEGKWMSWGIALGAVVCAGAAAVMIWRRVSGSGSGSGSGVLPPPPPRYTVPVAYAAGASNGMAVPIVETNNIISHPEGGCPLQVGEGTYHLKDDLHLATPPPHPSEAPIVNPNPLATVPTPPTSGVKVSLASLGPRNKNVFPSKTLVTALPFGDGNGALAPPVTKDPKKRKPKNNIVKSSSSFVSRVITHEATTKRLNDRDSEGLFAFANINRAFQWLDLSSKQKDEPLAKILFTKAHVISHDVNELTKNPTHIDVVMGSSAGDIIWYEPISQKYARINKNGVVNNSPVTHIKWIPGSENFFMTAHANGQIVVYDKEKEDALFAPELTENSADAGKPPYQSLQVLKSVHSKNQKTNPVAVWKLANQKISQFAFSPDQTHLAIVLEDGSLRVMNYLREEVLDVFRSYYGGLICVCWSPDGKYMVTGGQDDLLTIWSFPERKIVARCQGHNSWVSAVAFDPWQCDERTYRLGSVGDDCRLLLWDFSVGMLHRPKTGQLHSTRQRSSMVASSTHVSRHRADSAGNRMRSDSQRTAPDTENPYDQTIHHPVEARARTALLPPIMSKIVGEDPICWLGFQEDTIMTSSLEGHIRTWDRPREGINESYGNASSPALETSATRSRSSHADSAMGSF</sequence>
<evidence type="ECO:0000313" key="29">
    <source>
        <dbReference type="Proteomes" id="UP000034947"/>
    </source>
</evidence>
<evidence type="ECO:0000259" key="27">
    <source>
        <dbReference type="PROSITE" id="PS51423"/>
    </source>
</evidence>
<keyword evidence="15" id="KW-0805">Transcription regulation</keyword>
<evidence type="ECO:0000256" key="4">
    <source>
        <dbReference type="ARBA" id="ARBA00019119"/>
    </source>
</evidence>
<dbReference type="FunFam" id="1.10.238.10:FF:000127">
    <property type="entry name" value="Mitochondrial Rho GTPase"/>
    <property type="match status" value="1"/>
</dbReference>
<keyword evidence="13" id="KW-0106">Calcium</keyword>
<evidence type="ECO:0000256" key="23">
    <source>
        <dbReference type="ARBA" id="ARBA00038682"/>
    </source>
</evidence>
<dbReference type="CDD" id="cd01892">
    <property type="entry name" value="Miro2"/>
    <property type="match status" value="1"/>
</dbReference>
<comment type="subunit">
    <text evidence="23">Interacts with creB.</text>
</comment>
<dbReference type="Pfam" id="PF08356">
    <property type="entry name" value="EF_assoc_2"/>
    <property type="match status" value="1"/>
</dbReference>
<organism evidence="28 29">
    <name type="scientific">Aspergillus ochraceoroseus</name>
    <dbReference type="NCBI Taxonomy" id="138278"/>
    <lineage>
        <taxon>Eukaryota</taxon>
        <taxon>Fungi</taxon>
        <taxon>Dikarya</taxon>
        <taxon>Ascomycota</taxon>
        <taxon>Pezizomycotina</taxon>
        <taxon>Eurotiomycetes</taxon>
        <taxon>Eurotiomycetidae</taxon>
        <taxon>Eurotiales</taxon>
        <taxon>Aspergillaceae</taxon>
        <taxon>Aspergillus</taxon>
        <taxon>Aspergillus subgen. Nidulantes</taxon>
    </lineage>
</organism>
<evidence type="ECO:0000256" key="13">
    <source>
        <dbReference type="ARBA" id="ARBA00022837"/>
    </source>
</evidence>
<keyword evidence="5 24" id="KW-0853">WD repeat</keyword>
<dbReference type="Pfam" id="PF08355">
    <property type="entry name" value="EF_assoc_1"/>
    <property type="match status" value="1"/>
</dbReference>
<dbReference type="InterPro" id="IPR018247">
    <property type="entry name" value="EF_Hand_1_Ca_BS"/>
</dbReference>
<dbReference type="Proteomes" id="UP000034947">
    <property type="component" value="Unassembled WGS sequence"/>
</dbReference>
<dbReference type="GO" id="GO:0005509">
    <property type="term" value="F:calcium ion binding"/>
    <property type="evidence" value="ECO:0007669"/>
    <property type="project" value="InterPro"/>
</dbReference>
<comment type="caution">
    <text evidence="28">The sequence shown here is derived from an EMBL/GenBank/DDBJ whole genome shotgun (WGS) entry which is preliminary data.</text>
</comment>
<dbReference type="PROSITE" id="PS50082">
    <property type="entry name" value="WD_REPEATS_2"/>
    <property type="match status" value="1"/>
</dbReference>
<evidence type="ECO:0000256" key="7">
    <source>
        <dbReference type="ARBA" id="ARBA00022723"/>
    </source>
</evidence>
<dbReference type="SMART" id="SM00173">
    <property type="entry name" value="RAS"/>
    <property type="match status" value="1"/>
</dbReference>
<dbReference type="Gene3D" id="1.10.238.10">
    <property type="entry name" value="EF-hand"/>
    <property type="match status" value="2"/>
</dbReference>